<sequence length="307" mass="35718">MLRFARTAGQVCDAVTTGSRYSLRLQGNIVQFEGSVLIFCSKSGTDGKGNRNYTVRSILNNIIVRACDRCVLCRRYKKKTSYSETPSINSRVFITQGMLILSRFANLKELVQSQLQLLNYYLINRTIIHQYVTMIDKHAHISESALATVPYCSQMAYSRVCFARLKYVLIQKSLIRRMLRCLYPIIPTILIPSFSVQLLSVYCYLEIKLHLMLGHYSHHEHYDPAVSDSFSAKKFHFNIICNVFYDYQCPKVSILWLTDLTNTLQLNNKMYQIQDVLIKVIQLRNSLPVNIVNRNRKLIKKYEIRFI</sequence>
<dbReference type="EMBL" id="VYZN01000014">
    <property type="protein sequence ID" value="KAE9539482.1"/>
    <property type="molecule type" value="Genomic_DNA"/>
</dbReference>
<organism evidence="1 2">
    <name type="scientific">Aphis glycines</name>
    <name type="common">Soybean aphid</name>
    <dbReference type="NCBI Taxonomy" id="307491"/>
    <lineage>
        <taxon>Eukaryota</taxon>
        <taxon>Metazoa</taxon>
        <taxon>Ecdysozoa</taxon>
        <taxon>Arthropoda</taxon>
        <taxon>Hexapoda</taxon>
        <taxon>Insecta</taxon>
        <taxon>Pterygota</taxon>
        <taxon>Neoptera</taxon>
        <taxon>Paraneoptera</taxon>
        <taxon>Hemiptera</taxon>
        <taxon>Sternorrhyncha</taxon>
        <taxon>Aphidomorpha</taxon>
        <taxon>Aphidoidea</taxon>
        <taxon>Aphididae</taxon>
        <taxon>Aphidini</taxon>
        <taxon>Aphis</taxon>
        <taxon>Aphis</taxon>
    </lineage>
</organism>
<reference evidence="1 2" key="1">
    <citation type="submission" date="2019-08" db="EMBL/GenBank/DDBJ databases">
        <title>The genome of the soybean aphid Biotype 1, its phylome, world population structure and adaptation to the North American continent.</title>
        <authorList>
            <person name="Giordano R."/>
            <person name="Donthu R.K."/>
            <person name="Hernandez A.G."/>
            <person name="Wright C.L."/>
            <person name="Zimin A.V."/>
        </authorList>
    </citation>
    <scope>NUCLEOTIDE SEQUENCE [LARGE SCALE GENOMIC DNA]</scope>
    <source>
        <tissue evidence="1">Whole aphids</tissue>
    </source>
</reference>
<comment type="caution">
    <text evidence="1">The sequence shown here is derived from an EMBL/GenBank/DDBJ whole genome shotgun (WGS) entry which is preliminary data.</text>
</comment>
<evidence type="ECO:0000313" key="1">
    <source>
        <dbReference type="EMBL" id="KAE9539482.1"/>
    </source>
</evidence>
<evidence type="ECO:0000313" key="2">
    <source>
        <dbReference type="Proteomes" id="UP000475862"/>
    </source>
</evidence>
<proteinExistence type="predicted"/>
<accession>A0A6G0TUT1</accession>
<gene>
    <name evidence="1" type="ORF">AGLY_004734</name>
</gene>
<dbReference type="AlphaFoldDB" id="A0A6G0TUT1"/>
<name>A0A6G0TUT1_APHGL</name>
<keyword evidence="2" id="KW-1185">Reference proteome</keyword>
<dbReference type="Proteomes" id="UP000475862">
    <property type="component" value="Unassembled WGS sequence"/>
</dbReference>
<protein>
    <submittedName>
        <fullName evidence="1">Uncharacterized protein</fullName>
    </submittedName>
</protein>